<dbReference type="RefSeq" id="WP_270027722.1">
    <property type="nucleotide sequence ID" value="NZ_JAPDDP010000051.1"/>
</dbReference>
<feature type="transmembrane region" description="Helical" evidence="7">
    <location>
        <begin position="651"/>
        <end position="678"/>
    </location>
</feature>
<feature type="domain" description="ABC3 transporter permease C-terminal" evidence="8">
    <location>
        <begin position="612"/>
        <end position="728"/>
    </location>
</feature>
<feature type="transmembrane region" description="Helical" evidence="7">
    <location>
        <begin position="401"/>
        <end position="421"/>
    </location>
</feature>
<evidence type="ECO:0000259" key="8">
    <source>
        <dbReference type="Pfam" id="PF02687"/>
    </source>
</evidence>
<comment type="similarity">
    <text evidence="6">Belongs to the ABC-4 integral membrane protein family.</text>
</comment>
<evidence type="ECO:0000256" key="2">
    <source>
        <dbReference type="ARBA" id="ARBA00022475"/>
    </source>
</evidence>
<comment type="caution">
    <text evidence="9">The sequence shown here is derived from an EMBL/GenBank/DDBJ whole genome shotgun (WGS) entry which is preliminary data.</text>
</comment>
<feature type="domain" description="ABC3 transporter permease C-terminal" evidence="8">
    <location>
        <begin position="240"/>
        <end position="355"/>
    </location>
</feature>
<dbReference type="GO" id="GO:0005886">
    <property type="term" value="C:plasma membrane"/>
    <property type="evidence" value="ECO:0007669"/>
    <property type="project" value="UniProtKB-SubCell"/>
</dbReference>
<dbReference type="Pfam" id="PF02687">
    <property type="entry name" value="FtsX"/>
    <property type="match status" value="2"/>
</dbReference>
<keyword evidence="2" id="KW-1003">Cell membrane</keyword>
<feature type="transmembrane region" description="Helical" evidence="7">
    <location>
        <begin position="279"/>
        <end position="309"/>
    </location>
</feature>
<feature type="transmembrane region" description="Helical" evidence="7">
    <location>
        <begin position="21"/>
        <end position="40"/>
    </location>
</feature>
<dbReference type="Proteomes" id="UP001147653">
    <property type="component" value="Unassembled WGS sequence"/>
</dbReference>
<evidence type="ECO:0000256" key="4">
    <source>
        <dbReference type="ARBA" id="ARBA00022989"/>
    </source>
</evidence>
<evidence type="ECO:0000256" key="1">
    <source>
        <dbReference type="ARBA" id="ARBA00004651"/>
    </source>
</evidence>
<protein>
    <submittedName>
        <fullName evidence="9">FtsX-like permease family protein</fullName>
    </submittedName>
</protein>
<evidence type="ECO:0000313" key="9">
    <source>
        <dbReference type="EMBL" id="MDA0183331.1"/>
    </source>
</evidence>
<feature type="transmembrane region" description="Helical" evidence="7">
    <location>
        <begin position="233"/>
        <end position="259"/>
    </location>
</feature>
<feature type="transmembrane region" description="Helical" evidence="7">
    <location>
        <begin position="329"/>
        <end position="349"/>
    </location>
</feature>
<proteinExistence type="inferred from homology"/>
<feature type="transmembrane region" description="Helical" evidence="7">
    <location>
        <begin position="698"/>
        <end position="719"/>
    </location>
</feature>
<evidence type="ECO:0000256" key="7">
    <source>
        <dbReference type="SAM" id="Phobius"/>
    </source>
</evidence>
<keyword evidence="3 7" id="KW-0812">Transmembrane</keyword>
<feature type="transmembrane region" description="Helical" evidence="7">
    <location>
        <begin position="607"/>
        <end position="630"/>
    </location>
</feature>
<dbReference type="InterPro" id="IPR003838">
    <property type="entry name" value="ABC3_permease_C"/>
</dbReference>
<gene>
    <name evidence="9" type="ORF">OJ997_23680</name>
</gene>
<keyword evidence="5 7" id="KW-0472">Membrane</keyword>
<organism evidence="9 10">
    <name type="scientific">Solirubrobacter phytolaccae</name>
    <dbReference type="NCBI Taxonomy" id="1404360"/>
    <lineage>
        <taxon>Bacteria</taxon>
        <taxon>Bacillati</taxon>
        <taxon>Actinomycetota</taxon>
        <taxon>Thermoleophilia</taxon>
        <taxon>Solirubrobacterales</taxon>
        <taxon>Solirubrobacteraceae</taxon>
        <taxon>Solirubrobacter</taxon>
    </lineage>
</organism>
<comment type="subcellular location">
    <subcellularLocation>
        <location evidence="1">Cell membrane</location>
        <topology evidence="1">Multi-pass membrane protein</topology>
    </subcellularLocation>
</comment>
<sequence length="736" mass="76050">MRTAFFRLARADLLARPGQTALTAVAIFAAATALVVTLALRAGLDDPFADAMAETRGAHMAVYGELSDADVARLAALPGVVASDVRSRRNDQARLGGTTVEVGLETLPATNAPVDRPHVTEGRRPAAPGELLVERSFARETGLHVGDRFALGTVVGLAVTTEQATYPRWDPGLVWAPAVDAPGRRVGVRLQDPEATDAFAAAARRALPGTRLAFTDWHGVRDTITDQTRTNAIVIGINTLLALFAVGFTVATVISGRVLAQRREIGMLKAVGFTPRGVVALLVGEYLAIGLVAALLGLIAGAAIAPLLLEPMANVLATPTPSALRPLPLLLALVLVLAAVALFTAIPALRAGRVNTVDALALGRAGGSGHASRAARLAAALRLPTVARLGVKDAFTSRSRATLTIAALTFMVVTLVAALSVEATFHRVIDDPALRAKPWDVRVEAPQALAAVQDDADVAAATTVAGLQVTGPRGELEARVLGDGFQAFSYAVPDGRMFAKPGEAIAGRGLYDALGLDVGDRLTVQVSGRPVTLTLVGRHVEPDNDGEVLIFPAASLPEPVEAAAVIANFTPGSDQAAAARRIEGATGAQAELPEEEVRGERADIRPILFGSSLLLVAVGLVNLLATLLLVTRERARDFAIFKAVGLTPRGVLGVVNAGGAALGAIAIVVGIPLGLLIFRGVMTGMNPSEGTDVIGTPGPFALALCVPFVLAVTALASFVPGRTAARTSTATVLRAE</sequence>
<dbReference type="PANTHER" id="PTHR30572">
    <property type="entry name" value="MEMBRANE COMPONENT OF TRANSPORTER-RELATED"/>
    <property type="match status" value="1"/>
</dbReference>
<reference evidence="9" key="1">
    <citation type="submission" date="2022-10" db="EMBL/GenBank/DDBJ databases">
        <title>The WGS of Solirubrobacter phytolaccae KCTC 29190.</title>
        <authorList>
            <person name="Jiang Z."/>
        </authorList>
    </citation>
    <scope>NUCLEOTIDE SEQUENCE</scope>
    <source>
        <strain evidence="9">KCTC 29190</strain>
    </source>
</reference>
<evidence type="ECO:0000313" key="10">
    <source>
        <dbReference type="Proteomes" id="UP001147653"/>
    </source>
</evidence>
<keyword evidence="4 7" id="KW-1133">Transmembrane helix</keyword>
<dbReference type="InterPro" id="IPR050250">
    <property type="entry name" value="Macrolide_Exporter_MacB"/>
</dbReference>
<dbReference type="PANTHER" id="PTHR30572:SF4">
    <property type="entry name" value="ABC TRANSPORTER PERMEASE YTRF"/>
    <property type="match status" value="1"/>
</dbReference>
<dbReference type="GO" id="GO:0022857">
    <property type="term" value="F:transmembrane transporter activity"/>
    <property type="evidence" value="ECO:0007669"/>
    <property type="project" value="TreeGrafter"/>
</dbReference>
<dbReference type="AlphaFoldDB" id="A0A9X3NC73"/>
<name>A0A9X3NC73_9ACTN</name>
<evidence type="ECO:0000256" key="3">
    <source>
        <dbReference type="ARBA" id="ARBA00022692"/>
    </source>
</evidence>
<keyword evidence="10" id="KW-1185">Reference proteome</keyword>
<evidence type="ECO:0000256" key="6">
    <source>
        <dbReference type="ARBA" id="ARBA00038076"/>
    </source>
</evidence>
<accession>A0A9X3NC73</accession>
<dbReference type="EMBL" id="JAPDDP010000051">
    <property type="protein sequence ID" value="MDA0183331.1"/>
    <property type="molecule type" value="Genomic_DNA"/>
</dbReference>
<evidence type="ECO:0000256" key="5">
    <source>
        <dbReference type="ARBA" id="ARBA00023136"/>
    </source>
</evidence>